<keyword evidence="5 7" id="KW-0472">Membrane</keyword>
<evidence type="ECO:0000313" key="8">
    <source>
        <dbReference type="EMBL" id="QDV06738.1"/>
    </source>
</evidence>
<comment type="subcellular location">
    <subcellularLocation>
        <location evidence="7">Cell membrane</location>
        <topology evidence="7">Peripheral membrane protein</topology>
    </subcellularLocation>
    <subcellularLocation>
        <location evidence="1">Membrane</location>
    </subcellularLocation>
</comment>
<dbReference type="OrthoDB" id="9802471at2"/>
<sequence>MSSPVAISNPVTRRWAEALYEVAQKANAVEDIQRDTERLSSEVSSPAVAAFLFGSSVSQEVRLSKFEPLLNELHPKTQSFVRLLFERRRLDVLTGIGQAFKEKVYAETGRVEGICEVVRPLSDEDLSGLEESVGRRLGKTVVLSQRTVPELIGGVRVIVGARLFDASVQGRLEKLRERLMSSPLPS</sequence>
<comment type="similarity">
    <text evidence="7">Belongs to the ATPase delta chain family.</text>
</comment>
<evidence type="ECO:0000256" key="3">
    <source>
        <dbReference type="ARBA" id="ARBA00022781"/>
    </source>
</evidence>
<keyword evidence="6 7" id="KW-0066">ATP synthesis</keyword>
<keyword evidence="4 7" id="KW-0406">Ion transport</keyword>
<dbReference type="Pfam" id="PF00213">
    <property type="entry name" value="OSCP"/>
    <property type="match status" value="1"/>
</dbReference>
<evidence type="ECO:0000256" key="7">
    <source>
        <dbReference type="HAMAP-Rule" id="MF_01416"/>
    </source>
</evidence>
<keyword evidence="7" id="KW-1003">Cell membrane</keyword>
<reference evidence="8 9" key="1">
    <citation type="submission" date="2019-02" db="EMBL/GenBank/DDBJ databases">
        <title>Deep-cultivation of Planctomycetes and their phenomic and genomic characterization uncovers novel biology.</title>
        <authorList>
            <person name="Wiegand S."/>
            <person name="Jogler M."/>
            <person name="Boedeker C."/>
            <person name="Pinto D."/>
            <person name="Vollmers J."/>
            <person name="Rivas-Marin E."/>
            <person name="Kohn T."/>
            <person name="Peeters S.H."/>
            <person name="Heuer A."/>
            <person name="Rast P."/>
            <person name="Oberbeckmann S."/>
            <person name="Bunk B."/>
            <person name="Jeske O."/>
            <person name="Meyerdierks A."/>
            <person name="Storesund J.E."/>
            <person name="Kallscheuer N."/>
            <person name="Luecker S."/>
            <person name="Lage O.M."/>
            <person name="Pohl T."/>
            <person name="Merkel B.J."/>
            <person name="Hornburger P."/>
            <person name="Mueller R.-W."/>
            <person name="Bruemmer F."/>
            <person name="Labrenz M."/>
            <person name="Spormann A.M."/>
            <person name="Op den Camp H."/>
            <person name="Overmann J."/>
            <person name="Amann R."/>
            <person name="Jetten M.S.M."/>
            <person name="Mascher T."/>
            <person name="Medema M.H."/>
            <person name="Devos D.P."/>
            <person name="Kaster A.-K."/>
            <person name="Ovreas L."/>
            <person name="Rohde M."/>
            <person name="Galperin M.Y."/>
            <person name="Jogler C."/>
        </authorList>
    </citation>
    <scope>NUCLEOTIDE SEQUENCE [LARGE SCALE GENOMIC DNA]</scope>
    <source>
        <strain evidence="8 9">Poly30</strain>
    </source>
</reference>
<dbReference type="Gene3D" id="1.10.520.20">
    <property type="entry name" value="N-terminal domain of the delta subunit of the F1F0-ATP synthase"/>
    <property type="match status" value="1"/>
</dbReference>
<dbReference type="PANTHER" id="PTHR11910">
    <property type="entry name" value="ATP SYNTHASE DELTA CHAIN"/>
    <property type="match status" value="1"/>
</dbReference>
<gene>
    <name evidence="7 8" type="primary">atpH</name>
    <name evidence="8" type="ORF">Poly30_22530</name>
</gene>
<dbReference type="Proteomes" id="UP000320390">
    <property type="component" value="Chromosome"/>
</dbReference>
<dbReference type="PRINTS" id="PR00125">
    <property type="entry name" value="ATPASEDELTA"/>
</dbReference>
<comment type="function">
    <text evidence="7">This protein is part of the stalk that links CF(0) to CF(1). It either transmits conformational changes from CF(0) to CF(1) or is implicated in proton conduction.</text>
</comment>
<accession>A0A518ERL0</accession>
<dbReference type="EMBL" id="CP036434">
    <property type="protein sequence ID" value="QDV06738.1"/>
    <property type="molecule type" value="Genomic_DNA"/>
</dbReference>
<dbReference type="AlphaFoldDB" id="A0A518ERL0"/>
<dbReference type="GO" id="GO:0045259">
    <property type="term" value="C:proton-transporting ATP synthase complex"/>
    <property type="evidence" value="ECO:0007669"/>
    <property type="project" value="UniProtKB-KW"/>
</dbReference>
<keyword evidence="2 7" id="KW-0813">Transport</keyword>
<dbReference type="InterPro" id="IPR000711">
    <property type="entry name" value="ATPase_OSCP/dsu"/>
</dbReference>
<dbReference type="RefSeq" id="WP_145197179.1">
    <property type="nucleotide sequence ID" value="NZ_CP036434.1"/>
</dbReference>
<dbReference type="SUPFAM" id="SSF47928">
    <property type="entry name" value="N-terminal domain of the delta subunit of the F1F0-ATP synthase"/>
    <property type="match status" value="1"/>
</dbReference>
<evidence type="ECO:0000256" key="1">
    <source>
        <dbReference type="ARBA" id="ARBA00004370"/>
    </source>
</evidence>
<dbReference type="InterPro" id="IPR026015">
    <property type="entry name" value="ATP_synth_OSCP/delta_N_sf"/>
</dbReference>
<proteinExistence type="inferred from homology"/>
<evidence type="ECO:0000256" key="2">
    <source>
        <dbReference type="ARBA" id="ARBA00022448"/>
    </source>
</evidence>
<dbReference type="GO" id="GO:0046933">
    <property type="term" value="F:proton-transporting ATP synthase activity, rotational mechanism"/>
    <property type="evidence" value="ECO:0007669"/>
    <property type="project" value="UniProtKB-UniRule"/>
</dbReference>
<name>A0A518ERL0_9BACT</name>
<evidence type="ECO:0000256" key="4">
    <source>
        <dbReference type="ARBA" id="ARBA00023065"/>
    </source>
</evidence>
<dbReference type="NCBIfam" id="TIGR01145">
    <property type="entry name" value="ATP_synt_delta"/>
    <property type="match status" value="1"/>
</dbReference>
<keyword evidence="9" id="KW-1185">Reference proteome</keyword>
<comment type="function">
    <text evidence="7">F(1)F(0) ATP synthase produces ATP from ADP in the presence of a proton or sodium gradient. F-type ATPases consist of two structural domains, F(1) containing the extramembraneous catalytic core and F(0) containing the membrane proton channel, linked together by a central stalk and a peripheral stalk. During catalysis, ATP synthesis in the catalytic domain of F(1) is coupled via a rotary mechanism of the central stalk subunits to proton translocation.</text>
</comment>
<evidence type="ECO:0000256" key="5">
    <source>
        <dbReference type="ARBA" id="ARBA00023136"/>
    </source>
</evidence>
<protein>
    <recommendedName>
        <fullName evidence="7">ATP synthase subunit delta</fullName>
    </recommendedName>
    <alternativeName>
        <fullName evidence="7">ATP synthase F(1) sector subunit delta</fullName>
    </alternativeName>
    <alternativeName>
        <fullName evidence="7">F-type ATPase subunit delta</fullName>
        <shortName evidence="7">F-ATPase subunit delta</shortName>
    </alternativeName>
</protein>
<evidence type="ECO:0000256" key="6">
    <source>
        <dbReference type="ARBA" id="ARBA00023310"/>
    </source>
</evidence>
<evidence type="ECO:0000313" key="9">
    <source>
        <dbReference type="Proteomes" id="UP000320390"/>
    </source>
</evidence>
<dbReference type="GO" id="GO:0005886">
    <property type="term" value="C:plasma membrane"/>
    <property type="evidence" value="ECO:0007669"/>
    <property type="project" value="UniProtKB-SubCell"/>
</dbReference>
<organism evidence="8 9">
    <name type="scientific">Saltatorellus ferox</name>
    <dbReference type="NCBI Taxonomy" id="2528018"/>
    <lineage>
        <taxon>Bacteria</taxon>
        <taxon>Pseudomonadati</taxon>
        <taxon>Planctomycetota</taxon>
        <taxon>Planctomycetia</taxon>
        <taxon>Planctomycetia incertae sedis</taxon>
        <taxon>Saltatorellus</taxon>
    </lineage>
</organism>
<dbReference type="HAMAP" id="MF_01416">
    <property type="entry name" value="ATP_synth_delta_bact"/>
    <property type="match status" value="1"/>
</dbReference>
<keyword evidence="7" id="KW-0139">CF(1)</keyword>
<keyword evidence="3 7" id="KW-0375">Hydrogen ion transport</keyword>